<feature type="domain" description="SnoaL-like" evidence="1">
    <location>
        <begin position="5"/>
        <end position="108"/>
    </location>
</feature>
<evidence type="ECO:0000259" key="1">
    <source>
        <dbReference type="Pfam" id="PF12680"/>
    </source>
</evidence>
<organism evidence="2 3">
    <name type="scientific">Sediminicola arcticus</name>
    <dbReference type="NCBI Taxonomy" id="1574308"/>
    <lineage>
        <taxon>Bacteria</taxon>
        <taxon>Pseudomonadati</taxon>
        <taxon>Bacteroidota</taxon>
        <taxon>Flavobacteriia</taxon>
        <taxon>Flavobacteriales</taxon>
        <taxon>Flavobacteriaceae</taxon>
        <taxon>Sediminicola</taxon>
    </lineage>
</organism>
<dbReference type="Proteomes" id="UP001549799">
    <property type="component" value="Unassembled WGS sequence"/>
</dbReference>
<evidence type="ECO:0000313" key="2">
    <source>
        <dbReference type="EMBL" id="MET6990216.1"/>
    </source>
</evidence>
<name>A0ABV2SSU7_9FLAO</name>
<dbReference type="EMBL" id="JBEXAE010000002">
    <property type="protein sequence ID" value="MET6990216.1"/>
    <property type="molecule type" value="Genomic_DNA"/>
</dbReference>
<evidence type="ECO:0000313" key="3">
    <source>
        <dbReference type="Proteomes" id="UP001549799"/>
    </source>
</evidence>
<dbReference type="InterPro" id="IPR032710">
    <property type="entry name" value="NTF2-like_dom_sf"/>
</dbReference>
<keyword evidence="3" id="KW-1185">Reference proteome</keyword>
<dbReference type="RefSeq" id="WP_354614604.1">
    <property type="nucleotide sequence ID" value="NZ_JBEXAE010000002.1"/>
</dbReference>
<gene>
    <name evidence="2" type="ORF">ABXZ36_06105</name>
</gene>
<comment type="caution">
    <text evidence="2">The sequence shown here is derived from an EMBL/GenBank/DDBJ whole genome shotgun (WGS) entry which is preliminary data.</text>
</comment>
<dbReference type="Gene3D" id="3.10.450.50">
    <property type="match status" value="1"/>
</dbReference>
<protein>
    <submittedName>
        <fullName evidence="2">Nuclear transport factor 2 family protein</fullName>
    </submittedName>
</protein>
<sequence length="154" mass="18095">MKERIEQFYKAFNSLEAENMVSLYHEAIIFEDPAFGVLKGEQVKNMWRMLCASQKGKEFKVKVSKIEISDEITTATWEAFYVFSKTGREIHNTIKAEFRFKDGKIISHKDSFDLYQWSIQALGFKGYVFGWTTFFKKKLQKQTNKLLSNYASKL</sequence>
<dbReference type="SUPFAM" id="SSF54427">
    <property type="entry name" value="NTF2-like"/>
    <property type="match status" value="1"/>
</dbReference>
<dbReference type="InterPro" id="IPR037401">
    <property type="entry name" value="SnoaL-like"/>
</dbReference>
<accession>A0ABV2SSU7</accession>
<proteinExistence type="predicted"/>
<dbReference type="Pfam" id="PF12680">
    <property type="entry name" value="SnoaL_2"/>
    <property type="match status" value="1"/>
</dbReference>
<reference evidence="2 3" key="1">
    <citation type="submission" date="2024-07" db="EMBL/GenBank/DDBJ databases">
        <title>The genome sequence of type strain Sediminicola arcticus GDMCC 1.2805.</title>
        <authorList>
            <person name="Liu Y."/>
        </authorList>
    </citation>
    <scope>NUCLEOTIDE SEQUENCE [LARGE SCALE GENOMIC DNA]</scope>
    <source>
        <strain evidence="2 3">GDMCC 1.2805</strain>
    </source>
</reference>